<gene>
    <name evidence="2" type="ORF">BN1050_00426</name>
</gene>
<evidence type="ECO:0000256" key="1">
    <source>
        <dbReference type="SAM" id="MobiDB-lite"/>
    </source>
</evidence>
<feature type="region of interest" description="Disordered" evidence="1">
    <location>
        <begin position="79"/>
        <end position="99"/>
    </location>
</feature>
<sequence>MEPLIFLIIAAVVSAIIDKSKKKEQQSPKPTTVKPAPPVTQPEAKPVTQAREVEMPSPLFPTETKRPTFEEFAREILGELEPKAPAQPKPAPILEPEPVIEPITRVRESMQERMKKSSVVDTKVKPIEVVRKSPKNRDLIQAVIMSEVLGQPKSRKNRR</sequence>
<dbReference type="PATRIC" id="fig|1461583.4.peg.398"/>
<name>A0A078M5Q9_9BACL</name>
<feature type="region of interest" description="Disordered" evidence="1">
    <location>
        <begin position="19"/>
        <end position="67"/>
    </location>
</feature>
<evidence type="ECO:0000313" key="2">
    <source>
        <dbReference type="EMBL" id="CEA00041.1"/>
    </source>
</evidence>
<dbReference type="EMBL" id="LN483073">
    <property type="protein sequence ID" value="CEA00041.1"/>
    <property type="molecule type" value="Genomic_DNA"/>
</dbReference>
<feature type="compositionally biased region" description="Pro residues" evidence="1">
    <location>
        <begin position="85"/>
        <end position="95"/>
    </location>
</feature>
<reference evidence="2" key="1">
    <citation type="submission" date="2014-07" db="EMBL/GenBank/DDBJ databases">
        <authorList>
            <person name="Urmite Genomes Urmite Genomes"/>
        </authorList>
    </citation>
    <scope>NUCLEOTIDE SEQUENCE</scope>
    <source>
        <strain evidence="2">13S34_air</strain>
    </source>
</reference>
<dbReference type="AlphaFoldDB" id="A0A078M5Q9"/>
<dbReference type="HOGENOM" id="CLU_1685430_0_0_9"/>
<protein>
    <submittedName>
        <fullName evidence="2">Uncharacterized protein</fullName>
    </submittedName>
</protein>
<accession>A0A078M5Q9</accession>
<organism evidence="2">
    <name type="scientific">Metalysinibacillus saudimassiliensis</name>
    <dbReference type="NCBI Taxonomy" id="1461583"/>
    <lineage>
        <taxon>Bacteria</taxon>
        <taxon>Bacillati</taxon>
        <taxon>Bacillota</taxon>
        <taxon>Bacilli</taxon>
        <taxon>Bacillales</taxon>
        <taxon>Caryophanaceae</taxon>
        <taxon>Metalysinibacillus</taxon>
    </lineage>
</organism>
<proteinExistence type="predicted"/>